<comment type="caution">
    <text evidence="2">The sequence shown here is derived from an EMBL/GenBank/DDBJ whole genome shotgun (WGS) entry which is preliminary data.</text>
</comment>
<name>A0ABS2LZX4_9ACTN</name>
<evidence type="ECO:0000256" key="1">
    <source>
        <dbReference type="SAM" id="MobiDB-lite"/>
    </source>
</evidence>
<dbReference type="RefSeq" id="WP_204944435.1">
    <property type="nucleotide sequence ID" value="NZ_JAFBBP010000001.1"/>
</dbReference>
<reference evidence="2 3" key="1">
    <citation type="submission" date="2021-01" db="EMBL/GenBank/DDBJ databases">
        <title>Sequencing the genomes of 1000 actinobacteria strains.</title>
        <authorList>
            <person name="Klenk H.-P."/>
        </authorList>
    </citation>
    <scope>NUCLEOTIDE SEQUENCE [LARGE SCALE GENOMIC DNA]</scope>
    <source>
        <strain evidence="2 3">DSM 100204</strain>
    </source>
</reference>
<gene>
    <name evidence="2" type="ORF">JOD64_004976</name>
</gene>
<keyword evidence="3" id="KW-1185">Reference proteome</keyword>
<evidence type="ECO:0008006" key="4">
    <source>
        <dbReference type="Google" id="ProtNLM"/>
    </source>
</evidence>
<evidence type="ECO:0000313" key="2">
    <source>
        <dbReference type="EMBL" id="MBM7493754.1"/>
    </source>
</evidence>
<dbReference type="EMBL" id="JAFBBP010000001">
    <property type="protein sequence ID" value="MBM7493754.1"/>
    <property type="molecule type" value="Genomic_DNA"/>
</dbReference>
<proteinExistence type="predicted"/>
<accession>A0ABS2LZX4</accession>
<sequence>MTAGRWRCAEGAREMGYGGRMSERNQRVDGGASTPVTDDANRQEGVA</sequence>
<dbReference type="Proteomes" id="UP000764837">
    <property type="component" value="Unassembled WGS sequence"/>
</dbReference>
<evidence type="ECO:0000313" key="3">
    <source>
        <dbReference type="Proteomes" id="UP000764837"/>
    </source>
</evidence>
<organism evidence="2 3">
    <name type="scientific">Micromonospora luteifusca</name>
    <dbReference type="NCBI Taxonomy" id="709860"/>
    <lineage>
        <taxon>Bacteria</taxon>
        <taxon>Bacillati</taxon>
        <taxon>Actinomycetota</taxon>
        <taxon>Actinomycetes</taxon>
        <taxon>Micromonosporales</taxon>
        <taxon>Micromonosporaceae</taxon>
        <taxon>Micromonospora</taxon>
    </lineage>
</organism>
<protein>
    <recommendedName>
        <fullName evidence="4">AraC family transcriptional regulator</fullName>
    </recommendedName>
</protein>
<feature type="region of interest" description="Disordered" evidence="1">
    <location>
        <begin position="1"/>
        <end position="47"/>
    </location>
</feature>